<feature type="domain" description="Myb-like" evidence="4">
    <location>
        <begin position="39"/>
        <end position="85"/>
    </location>
</feature>
<accession>A0A7S1EQJ0</accession>
<feature type="domain" description="HTH myb-type" evidence="5">
    <location>
        <begin position="36"/>
        <end position="85"/>
    </location>
</feature>
<dbReference type="PANTHER" id="PTHR45614">
    <property type="entry name" value="MYB PROTEIN-RELATED"/>
    <property type="match status" value="1"/>
</dbReference>
<dbReference type="PROSITE" id="PS50090">
    <property type="entry name" value="MYB_LIKE"/>
    <property type="match status" value="2"/>
</dbReference>
<dbReference type="GO" id="GO:0000981">
    <property type="term" value="F:DNA-binding transcription factor activity, RNA polymerase II-specific"/>
    <property type="evidence" value="ECO:0007669"/>
    <property type="project" value="TreeGrafter"/>
</dbReference>
<dbReference type="GO" id="GO:0000978">
    <property type="term" value="F:RNA polymerase II cis-regulatory region sequence-specific DNA binding"/>
    <property type="evidence" value="ECO:0007669"/>
    <property type="project" value="TreeGrafter"/>
</dbReference>
<dbReference type="SMART" id="SM00717">
    <property type="entry name" value="SANT"/>
    <property type="match status" value="2"/>
</dbReference>
<gene>
    <name evidence="6" type="ORF">TOLI1172_LOCUS1629</name>
</gene>
<dbReference type="Gene3D" id="1.10.10.60">
    <property type="entry name" value="Homeodomain-like"/>
    <property type="match status" value="2"/>
</dbReference>
<dbReference type="InterPro" id="IPR017930">
    <property type="entry name" value="Myb_dom"/>
</dbReference>
<evidence type="ECO:0000259" key="5">
    <source>
        <dbReference type="PROSITE" id="PS51294"/>
    </source>
</evidence>
<sequence>MSRGNSGGGDRSKDLSGERMMMVSSGGSGSMDGCDNFVKGPWTKEEDEELMRLVHKEGARNWTKLASKLVRRSGKQCRERWLNHLNPDIKKEAWSKDEDQTLFRLHEQLGNRWAEIAKELPGRTDNAIKNRWNSSIKRSSSSQENNPEENESNLGSAADKEEVQQTPVDSACCASPLSQHASGKVQSPTSLTGKGRKLASNGSSESLKEMNVKKRKVVKDQMSAFDQQASVARKVDRIVPELVLTAKDPDSFLDDPVGSNEFSFANVVPRESDGVDGDLLSADLLHFSASSSVTSLAAVYEDFLSSDPSVSAPVDLELNAGLSDEQLFNFV</sequence>
<dbReference type="GO" id="GO:0005634">
    <property type="term" value="C:nucleus"/>
    <property type="evidence" value="ECO:0007669"/>
    <property type="project" value="TreeGrafter"/>
</dbReference>
<feature type="region of interest" description="Disordered" evidence="3">
    <location>
        <begin position="1"/>
        <end position="40"/>
    </location>
</feature>
<dbReference type="InterPro" id="IPR001005">
    <property type="entry name" value="SANT/Myb"/>
</dbReference>
<keyword evidence="2" id="KW-0238">DNA-binding</keyword>
<dbReference type="PANTHER" id="PTHR45614:SF25">
    <property type="entry name" value="MYB PROTEIN"/>
    <property type="match status" value="1"/>
</dbReference>
<feature type="domain" description="Myb-like" evidence="4">
    <location>
        <begin position="86"/>
        <end position="136"/>
    </location>
</feature>
<evidence type="ECO:0000256" key="2">
    <source>
        <dbReference type="ARBA" id="ARBA00023125"/>
    </source>
</evidence>
<dbReference type="PROSITE" id="PS51294">
    <property type="entry name" value="HTH_MYB"/>
    <property type="match status" value="2"/>
</dbReference>
<evidence type="ECO:0000313" key="6">
    <source>
        <dbReference type="EMBL" id="CAD8817241.1"/>
    </source>
</evidence>
<dbReference type="FunFam" id="1.10.10.60:FF:000010">
    <property type="entry name" value="Transcriptional activator Myb isoform A"/>
    <property type="match status" value="1"/>
</dbReference>
<keyword evidence="1" id="KW-0677">Repeat</keyword>
<dbReference type="EMBL" id="HBFP01002251">
    <property type="protein sequence ID" value="CAD8817241.1"/>
    <property type="molecule type" value="Transcribed_RNA"/>
</dbReference>
<dbReference type="SUPFAM" id="SSF46689">
    <property type="entry name" value="Homeodomain-like"/>
    <property type="match status" value="1"/>
</dbReference>
<reference evidence="6" key="1">
    <citation type="submission" date="2021-01" db="EMBL/GenBank/DDBJ databases">
        <authorList>
            <person name="Corre E."/>
            <person name="Pelletier E."/>
            <person name="Niang G."/>
            <person name="Scheremetjew M."/>
            <person name="Finn R."/>
            <person name="Kale V."/>
            <person name="Holt S."/>
            <person name="Cochrane G."/>
            <person name="Meng A."/>
            <person name="Brown T."/>
            <person name="Cohen L."/>
        </authorList>
    </citation>
    <scope>NUCLEOTIDE SEQUENCE</scope>
    <source>
        <strain evidence="6">CCMP3278</strain>
    </source>
</reference>
<feature type="compositionally biased region" description="Low complexity" evidence="3">
    <location>
        <begin position="134"/>
        <end position="145"/>
    </location>
</feature>
<dbReference type="AlphaFoldDB" id="A0A7S1EQJ0"/>
<evidence type="ECO:0000259" key="4">
    <source>
        <dbReference type="PROSITE" id="PS50090"/>
    </source>
</evidence>
<dbReference type="InterPro" id="IPR009057">
    <property type="entry name" value="Homeodomain-like_sf"/>
</dbReference>
<evidence type="ECO:0000256" key="3">
    <source>
        <dbReference type="SAM" id="MobiDB-lite"/>
    </source>
</evidence>
<organism evidence="6">
    <name type="scientific">Timspurckia oligopyrenoides</name>
    <dbReference type="NCBI Taxonomy" id="708627"/>
    <lineage>
        <taxon>Eukaryota</taxon>
        <taxon>Rhodophyta</taxon>
        <taxon>Bangiophyceae</taxon>
        <taxon>Porphyridiales</taxon>
        <taxon>Porphyridiaceae</taxon>
        <taxon>Timspurckia</taxon>
    </lineage>
</organism>
<feature type="domain" description="HTH myb-type" evidence="5">
    <location>
        <begin position="86"/>
        <end position="140"/>
    </location>
</feature>
<name>A0A7S1EQJ0_9RHOD</name>
<protein>
    <submittedName>
        <fullName evidence="6">Uncharacterized protein</fullName>
    </submittedName>
</protein>
<dbReference type="InterPro" id="IPR050560">
    <property type="entry name" value="MYB_TF"/>
</dbReference>
<feature type="region of interest" description="Disordered" evidence="3">
    <location>
        <begin position="126"/>
        <end position="212"/>
    </location>
</feature>
<dbReference type="Pfam" id="PF13921">
    <property type="entry name" value="Myb_DNA-bind_6"/>
    <property type="match status" value="1"/>
</dbReference>
<evidence type="ECO:0000256" key="1">
    <source>
        <dbReference type="ARBA" id="ARBA00022737"/>
    </source>
</evidence>
<feature type="compositionally biased region" description="Polar residues" evidence="3">
    <location>
        <begin position="176"/>
        <end position="192"/>
    </location>
</feature>
<proteinExistence type="predicted"/>
<dbReference type="CDD" id="cd00167">
    <property type="entry name" value="SANT"/>
    <property type="match status" value="2"/>
</dbReference>